<name>A0A0F9UV81_9ZZZZ</name>
<sequence>MSMKLIMTDDTLETTEETPVADKDDLINTLLIILNDQTGVTYQITADNKDDLEGIASEFHLVST</sequence>
<accession>A0A0F9UV81</accession>
<gene>
    <name evidence="1" type="ORF">LCGC14_0175180</name>
</gene>
<reference evidence="1" key="1">
    <citation type="journal article" date="2015" name="Nature">
        <title>Complex archaea that bridge the gap between prokaryotes and eukaryotes.</title>
        <authorList>
            <person name="Spang A."/>
            <person name="Saw J.H."/>
            <person name="Jorgensen S.L."/>
            <person name="Zaremba-Niedzwiedzka K."/>
            <person name="Martijn J."/>
            <person name="Lind A.E."/>
            <person name="van Eijk R."/>
            <person name="Schleper C."/>
            <person name="Guy L."/>
            <person name="Ettema T.J."/>
        </authorList>
    </citation>
    <scope>NUCLEOTIDE SEQUENCE</scope>
</reference>
<proteinExistence type="predicted"/>
<evidence type="ECO:0000313" key="1">
    <source>
        <dbReference type="EMBL" id="KKN95649.1"/>
    </source>
</evidence>
<dbReference type="AlphaFoldDB" id="A0A0F9UV81"/>
<organism evidence="1">
    <name type="scientific">marine sediment metagenome</name>
    <dbReference type="NCBI Taxonomy" id="412755"/>
    <lineage>
        <taxon>unclassified sequences</taxon>
        <taxon>metagenomes</taxon>
        <taxon>ecological metagenomes</taxon>
    </lineage>
</organism>
<comment type="caution">
    <text evidence="1">The sequence shown here is derived from an EMBL/GenBank/DDBJ whole genome shotgun (WGS) entry which is preliminary data.</text>
</comment>
<protein>
    <submittedName>
        <fullName evidence="1">Uncharacterized protein</fullName>
    </submittedName>
</protein>
<dbReference type="EMBL" id="LAZR01000069">
    <property type="protein sequence ID" value="KKN95649.1"/>
    <property type="molecule type" value="Genomic_DNA"/>
</dbReference>